<protein>
    <recommendedName>
        <fullName evidence="3">Knr4/Smi1-like domain-containing protein</fullName>
    </recommendedName>
</protein>
<gene>
    <name evidence="1" type="ORF">GCM10022289_04570</name>
</gene>
<name>A0ABP8B3U5_9SPHI</name>
<proteinExistence type="predicted"/>
<accession>A0ABP8B3U5</accession>
<evidence type="ECO:0008006" key="3">
    <source>
        <dbReference type="Google" id="ProtNLM"/>
    </source>
</evidence>
<comment type="caution">
    <text evidence="1">The sequence shown here is derived from an EMBL/GenBank/DDBJ whole genome shotgun (WGS) entry which is preliminary data.</text>
</comment>
<dbReference type="Proteomes" id="UP001501772">
    <property type="component" value="Unassembled WGS sequence"/>
</dbReference>
<dbReference type="EMBL" id="BAABBY010000001">
    <property type="protein sequence ID" value="GAA4197399.1"/>
    <property type="molecule type" value="Genomic_DNA"/>
</dbReference>
<dbReference type="RefSeq" id="WP_344849072.1">
    <property type="nucleotide sequence ID" value="NZ_BAABBY010000001.1"/>
</dbReference>
<keyword evidence="2" id="KW-1185">Reference proteome</keyword>
<reference evidence="2" key="1">
    <citation type="journal article" date="2019" name="Int. J. Syst. Evol. Microbiol.">
        <title>The Global Catalogue of Microorganisms (GCM) 10K type strain sequencing project: providing services to taxonomists for standard genome sequencing and annotation.</title>
        <authorList>
            <consortium name="The Broad Institute Genomics Platform"/>
            <consortium name="The Broad Institute Genome Sequencing Center for Infectious Disease"/>
            <person name="Wu L."/>
            <person name="Ma J."/>
        </authorList>
    </citation>
    <scope>NUCLEOTIDE SEQUENCE [LARGE SCALE GENOMIC DNA]</scope>
    <source>
        <strain evidence="2">JCM 17626</strain>
    </source>
</reference>
<organism evidence="1 2">
    <name type="scientific">Pedobacter jeongneungensis</name>
    <dbReference type="NCBI Taxonomy" id="947309"/>
    <lineage>
        <taxon>Bacteria</taxon>
        <taxon>Pseudomonadati</taxon>
        <taxon>Bacteroidota</taxon>
        <taxon>Sphingobacteriia</taxon>
        <taxon>Sphingobacteriales</taxon>
        <taxon>Sphingobacteriaceae</taxon>
        <taxon>Pedobacter</taxon>
    </lineage>
</organism>
<evidence type="ECO:0000313" key="1">
    <source>
        <dbReference type="EMBL" id="GAA4197399.1"/>
    </source>
</evidence>
<evidence type="ECO:0000313" key="2">
    <source>
        <dbReference type="Proteomes" id="UP001501772"/>
    </source>
</evidence>
<sequence>MESNQNVIKDFYKQLFDQELKTVFTERTPSEMMNSEIDTDGWFCWKPVDGTFDVNNYRDIEKKIHIEFLKSFIEWHKLYFFLDCDCSLIRLPHSSPSEPLKEITDNLDNDVAKDLILLRIYPFGQDGNDIGLLVFDGRYATSDNEFPIRIYDYDYNGDIEGLSEIIFSSFPKLLECISYFLQEIKTRKDYEIIPDFFNIDPSGAGKTGVDYWLEQIAMAKGNDDFLGN</sequence>